<evidence type="ECO:0000313" key="1">
    <source>
        <dbReference type="EMBL" id="JAE16601.1"/>
    </source>
</evidence>
<dbReference type="EMBL" id="GBRH01181295">
    <property type="protein sequence ID" value="JAE16601.1"/>
    <property type="molecule type" value="Transcribed_RNA"/>
</dbReference>
<protein>
    <submittedName>
        <fullName evidence="1">Uncharacterized protein</fullName>
    </submittedName>
</protein>
<reference evidence="1" key="1">
    <citation type="submission" date="2014-09" db="EMBL/GenBank/DDBJ databases">
        <authorList>
            <person name="Magalhaes I.L.F."/>
            <person name="Oliveira U."/>
            <person name="Santos F.R."/>
            <person name="Vidigal T.H.D.A."/>
            <person name="Brescovit A.D."/>
            <person name="Santos A.J."/>
        </authorList>
    </citation>
    <scope>NUCLEOTIDE SEQUENCE</scope>
    <source>
        <tissue evidence="1">Shoot tissue taken approximately 20 cm above the soil surface</tissue>
    </source>
</reference>
<reference evidence="1" key="2">
    <citation type="journal article" date="2015" name="Data Brief">
        <title>Shoot transcriptome of the giant reed, Arundo donax.</title>
        <authorList>
            <person name="Barrero R.A."/>
            <person name="Guerrero F.D."/>
            <person name="Moolhuijzen P."/>
            <person name="Goolsby J.A."/>
            <person name="Tidwell J."/>
            <person name="Bellgard S.E."/>
            <person name="Bellgard M.I."/>
        </authorList>
    </citation>
    <scope>NUCLEOTIDE SEQUENCE</scope>
    <source>
        <tissue evidence="1">Shoot tissue taken approximately 20 cm above the soil surface</tissue>
    </source>
</reference>
<accession>A0A0A9G257</accession>
<name>A0A0A9G257_ARUDO</name>
<sequence>MVALSREG</sequence>
<proteinExistence type="predicted"/>
<organism evidence="1">
    <name type="scientific">Arundo donax</name>
    <name type="common">Giant reed</name>
    <name type="synonym">Donax arundinaceus</name>
    <dbReference type="NCBI Taxonomy" id="35708"/>
    <lineage>
        <taxon>Eukaryota</taxon>
        <taxon>Viridiplantae</taxon>
        <taxon>Streptophyta</taxon>
        <taxon>Embryophyta</taxon>
        <taxon>Tracheophyta</taxon>
        <taxon>Spermatophyta</taxon>
        <taxon>Magnoliopsida</taxon>
        <taxon>Liliopsida</taxon>
        <taxon>Poales</taxon>
        <taxon>Poaceae</taxon>
        <taxon>PACMAD clade</taxon>
        <taxon>Arundinoideae</taxon>
        <taxon>Arundineae</taxon>
        <taxon>Arundo</taxon>
    </lineage>
</organism>